<comment type="caution">
    <text evidence="2">The sequence shown here is derived from an EMBL/GenBank/DDBJ whole genome shotgun (WGS) entry which is preliminary data.</text>
</comment>
<dbReference type="Gene3D" id="3.90.75.10">
    <property type="entry name" value="Homing Intron 3 (I-ppo) Encoded Endonuclease, Chain A"/>
    <property type="match status" value="1"/>
</dbReference>
<reference evidence="2 3" key="1">
    <citation type="submission" date="2020-01" db="EMBL/GenBank/DDBJ databases">
        <authorList>
            <consortium name="DOE Joint Genome Institute"/>
            <person name="Haridas S."/>
            <person name="Albert R."/>
            <person name="Binder M."/>
            <person name="Bloem J."/>
            <person name="Labutti K."/>
            <person name="Salamov A."/>
            <person name="Andreopoulos B."/>
            <person name="Baker S.E."/>
            <person name="Barry K."/>
            <person name="Bills G."/>
            <person name="Bluhm B.H."/>
            <person name="Cannon C."/>
            <person name="Castanera R."/>
            <person name="Culley D.E."/>
            <person name="Daum C."/>
            <person name="Ezra D."/>
            <person name="Gonzalez J.B."/>
            <person name="Henrissat B."/>
            <person name="Kuo A."/>
            <person name="Liang C."/>
            <person name="Lipzen A."/>
            <person name="Lutzoni F."/>
            <person name="Magnuson J."/>
            <person name="Mondo S."/>
            <person name="Nolan M."/>
            <person name="Ohm R."/>
            <person name="Pangilinan J."/>
            <person name="Park H.-J.H."/>
            <person name="Ramirez L."/>
            <person name="Alfaro M."/>
            <person name="Sun H."/>
            <person name="Tritt A."/>
            <person name="Yoshinaga Y."/>
            <person name="Zwiers L.-H.L."/>
            <person name="Turgeon B.G."/>
            <person name="Goodwin S.B."/>
            <person name="Spatafora J.W."/>
            <person name="Crous P.W."/>
            <person name="Grigoriev I.V."/>
        </authorList>
    </citation>
    <scope>NUCLEOTIDE SEQUENCE [LARGE SCALE GENOMIC DNA]</scope>
    <source>
        <strain evidence="2 3">CBS 611.86</strain>
    </source>
</reference>
<evidence type="ECO:0000313" key="3">
    <source>
        <dbReference type="Proteomes" id="UP000481861"/>
    </source>
</evidence>
<dbReference type="Pfam" id="PF05551">
    <property type="entry name" value="zf-His_Me_endon"/>
    <property type="match status" value="1"/>
</dbReference>
<dbReference type="OrthoDB" id="10648201at2759"/>
<accession>A0A7C8HYM1</accession>
<evidence type="ECO:0000313" key="2">
    <source>
        <dbReference type="EMBL" id="KAF2865217.1"/>
    </source>
</evidence>
<dbReference type="Proteomes" id="UP000481861">
    <property type="component" value="Unassembled WGS sequence"/>
</dbReference>
<proteinExistence type="predicted"/>
<feature type="domain" description="Zinc-binding loop region of homing endonuclease" evidence="1">
    <location>
        <begin position="98"/>
        <end position="141"/>
    </location>
</feature>
<dbReference type="InterPro" id="IPR008704">
    <property type="entry name" value="Endonuclease_Zinc-binding_loop"/>
</dbReference>
<dbReference type="AlphaFoldDB" id="A0A7C8HYM1"/>
<organism evidence="2 3">
    <name type="scientific">Massariosphaeria phaeospora</name>
    <dbReference type="NCBI Taxonomy" id="100035"/>
    <lineage>
        <taxon>Eukaryota</taxon>
        <taxon>Fungi</taxon>
        <taxon>Dikarya</taxon>
        <taxon>Ascomycota</taxon>
        <taxon>Pezizomycotina</taxon>
        <taxon>Dothideomycetes</taxon>
        <taxon>Pleosporomycetidae</taxon>
        <taxon>Pleosporales</taxon>
        <taxon>Pleosporales incertae sedis</taxon>
        <taxon>Massariosphaeria</taxon>
    </lineage>
</organism>
<evidence type="ECO:0000259" key="1">
    <source>
        <dbReference type="Pfam" id="PF05551"/>
    </source>
</evidence>
<protein>
    <recommendedName>
        <fullName evidence="1">Zinc-binding loop region of homing endonuclease domain-containing protein</fullName>
    </recommendedName>
</protein>
<dbReference type="EMBL" id="JAADJZ010000035">
    <property type="protein sequence ID" value="KAF2865217.1"/>
    <property type="molecule type" value="Genomic_DNA"/>
</dbReference>
<keyword evidence="3" id="KW-1185">Reference proteome</keyword>
<dbReference type="GO" id="GO:0004519">
    <property type="term" value="F:endonuclease activity"/>
    <property type="evidence" value="ECO:0007669"/>
    <property type="project" value="InterPro"/>
</dbReference>
<dbReference type="InterPro" id="IPR044930">
    <property type="entry name" value="Homing_endonuclease_His-Me"/>
</dbReference>
<dbReference type="InterPro" id="IPR044925">
    <property type="entry name" value="His-Me_finger_sf"/>
</dbReference>
<dbReference type="SUPFAM" id="SSF54060">
    <property type="entry name" value="His-Me finger endonucleases"/>
    <property type="match status" value="1"/>
</dbReference>
<gene>
    <name evidence="2" type="ORF">BDV95DRAFT_612813</name>
</gene>
<name>A0A7C8HYM1_9PLEO</name>
<sequence>MWIWNNNDPIPPLSAANPAASGAVLGHCLPRITGTSGSNKSGHRASYTWAFDCTSDRCRMGTTHAEKVNLTWVTLLGCGEITDFNDWEALIHGGMRKSAKNEDREVSHLCGRKHCQESSHLQLESHTVNNSRTACHQNDHCSGHTPPCVVGSARKPYDDPREIWDAAFTEDFSALHLCPMGGGCVHFIDDPYDDMTFNQLAAAISEHIHDKHLAFYY</sequence>